<evidence type="ECO:0000259" key="16">
    <source>
        <dbReference type="PROSITE" id="PS51192"/>
    </source>
</evidence>
<keyword evidence="6 12" id="KW-0228">DNA excision</keyword>
<evidence type="ECO:0000256" key="7">
    <source>
        <dbReference type="ARBA" id="ARBA00022840"/>
    </source>
</evidence>
<comment type="subunit">
    <text evidence="10 12 13">Forms a heterotetramer with UvrA during the search for lesions. Interacts with UvrC in an incision complex.</text>
</comment>
<dbReference type="InterPro" id="IPR041471">
    <property type="entry name" value="UvrB_inter"/>
</dbReference>
<keyword evidence="5 12" id="KW-0227">DNA damage</keyword>
<keyword evidence="19" id="KW-1185">Reference proteome</keyword>
<dbReference type="Pfam" id="PF04851">
    <property type="entry name" value="ResIII"/>
    <property type="match status" value="1"/>
</dbReference>
<organism evidence="18 19">
    <name type="scientific">Thermanaerovibrio acidaminovorans (strain ATCC 49978 / DSM 6589 / Su883)</name>
    <name type="common">Selenomonas acidaminovorans</name>
    <dbReference type="NCBI Taxonomy" id="525903"/>
    <lineage>
        <taxon>Bacteria</taxon>
        <taxon>Thermotogati</taxon>
        <taxon>Synergistota</taxon>
        <taxon>Synergistia</taxon>
        <taxon>Synergistales</taxon>
        <taxon>Synergistaceae</taxon>
        <taxon>Thermanaerovibrio</taxon>
    </lineage>
</organism>
<evidence type="ECO:0000256" key="5">
    <source>
        <dbReference type="ARBA" id="ARBA00022763"/>
    </source>
</evidence>
<dbReference type="Pfam" id="PF02151">
    <property type="entry name" value="UVR"/>
    <property type="match status" value="1"/>
</dbReference>
<dbReference type="Proteomes" id="UP000002030">
    <property type="component" value="Chromosome"/>
</dbReference>
<evidence type="ECO:0000256" key="13">
    <source>
        <dbReference type="RuleBase" id="RU003587"/>
    </source>
</evidence>
<dbReference type="HAMAP" id="MF_00204">
    <property type="entry name" value="UvrB"/>
    <property type="match status" value="1"/>
</dbReference>
<dbReference type="GO" id="GO:0005737">
    <property type="term" value="C:cytoplasm"/>
    <property type="evidence" value="ECO:0007669"/>
    <property type="project" value="UniProtKB-SubCell"/>
</dbReference>
<comment type="similarity">
    <text evidence="2 12 13">Belongs to the UvrB family.</text>
</comment>
<proteinExistence type="inferred from homology"/>
<reference evidence="18 19" key="1">
    <citation type="journal article" date="2009" name="Stand. Genomic Sci.">
        <title>Complete genome sequence of Thermanaerovibrio acidaminovorans type strain (Su883).</title>
        <authorList>
            <person name="Chovatia M."/>
            <person name="Sikorski J."/>
            <person name="Schroder M."/>
            <person name="Lapidus A."/>
            <person name="Nolan M."/>
            <person name="Tice H."/>
            <person name="Glavina Del Rio T."/>
            <person name="Copeland A."/>
            <person name="Cheng J.F."/>
            <person name="Lucas S."/>
            <person name="Chen F."/>
            <person name="Bruce D."/>
            <person name="Goodwin L."/>
            <person name="Pitluck S."/>
            <person name="Ivanova N."/>
            <person name="Mavromatis K."/>
            <person name="Ovchinnikova G."/>
            <person name="Pati A."/>
            <person name="Chen A."/>
            <person name="Palaniappan K."/>
            <person name="Land M."/>
            <person name="Hauser L."/>
            <person name="Chang Y.J."/>
            <person name="Jeffries C.D."/>
            <person name="Chain P."/>
            <person name="Saunders E."/>
            <person name="Detter J.C."/>
            <person name="Brettin T."/>
            <person name="Rohde M."/>
            <person name="Goker M."/>
            <person name="Spring S."/>
            <person name="Bristow J."/>
            <person name="Markowitz V."/>
            <person name="Hugenholtz P."/>
            <person name="Kyrpides N.C."/>
            <person name="Klenk H.P."/>
            <person name="Eisen J.A."/>
        </authorList>
    </citation>
    <scope>NUCLEOTIDE SEQUENCE [LARGE SCALE GENOMIC DNA]</scope>
    <source>
        <strain evidence="19">ATCC 49978 / DSM 6589 / Su883</strain>
    </source>
</reference>
<comment type="domain">
    <text evidence="12">The beta-hairpin motif is involved in DNA binding.</text>
</comment>
<dbReference type="InterPro" id="IPR024759">
    <property type="entry name" value="UvrB_YAD/RRR_dom"/>
</dbReference>
<dbReference type="GO" id="GO:0009381">
    <property type="term" value="F:excinuclease ABC activity"/>
    <property type="evidence" value="ECO:0007669"/>
    <property type="project" value="UniProtKB-UniRule"/>
</dbReference>
<dbReference type="CDD" id="cd17916">
    <property type="entry name" value="DEXHc_UvrB"/>
    <property type="match status" value="1"/>
</dbReference>
<dbReference type="Pfam" id="PF00271">
    <property type="entry name" value="Helicase_C"/>
    <property type="match status" value="1"/>
</dbReference>
<dbReference type="SMART" id="SM00490">
    <property type="entry name" value="HELICc"/>
    <property type="match status" value="1"/>
</dbReference>
<dbReference type="Gene3D" id="4.10.860.10">
    <property type="entry name" value="UVR domain"/>
    <property type="match status" value="1"/>
</dbReference>
<evidence type="ECO:0000313" key="19">
    <source>
        <dbReference type="Proteomes" id="UP000002030"/>
    </source>
</evidence>
<feature type="compositionally biased region" description="Basic residues" evidence="14">
    <location>
        <begin position="658"/>
        <end position="671"/>
    </location>
</feature>
<feature type="region of interest" description="Disordered" evidence="14">
    <location>
        <begin position="650"/>
        <end position="671"/>
    </location>
</feature>
<dbReference type="PROSITE" id="PS51194">
    <property type="entry name" value="HELICASE_CTER"/>
    <property type="match status" value="1"/>
</dbReference>
<keyword evidence="12 13" id="KW-0742">SOS response</keyword>
<dbReference type="InterPro" id="IPR001650">
    <property type="entry name" value="Helicase_C-like"/>
</dbReference>
<dbReference type="InterPro" id="IPR014001">
    <property type="entry name" value="Helicase_ATP-bd"/>
</dbReference>
<feature type="short sequence motif" description="Beta-hairpin" evidence="12">
    <location>
        <begin position="91"/>
        <end position="114"/>
    </location>
</feature>
<dbReference type="OrthoDB" id="9806651at2"/>
<feature type="domain" description="Helicase C-terminal" evidence="17">
    <location>
        <begin position="428"/>
        <end position="594"/>
    </location>
</feature>
<dbReference type="SUPFAM" id="SSF46600">
    <property type="entry name" value="C-terminal UvrC-binding domain of UvrB"/>
    <property type="match status" value="1"/>
</dbReference>
<dbReference type="InterPro" id="IPR004807">
    <property type="entry name" value="UvrB"/>
</dbReference>
<dbReference type="SUPFAM" id="SSF52540">
    <property type="entry name" value="P-loop containing nucleoside triphosphate hydrolases"/>
    <property type="match status" value="2"/>
</dbReference>
<dbReference type="KEGG" id="tai:Taci_0849"/>
<comment type="subcellular location">
    <subcellularLocation>
        <location evidence="1 12 13">Cytoplasm</location>
    </subcellularLocation>
</comment>
<keyword evidence="3 12" id="KW-0963">Cytoplasm</keyword>
<dbReference type="PATRIC" id="fig|525903.6.peg.850"/>
<evidence type="ECO:0000256" key="12">
    <source>
        <dbReference type="HAMAP-Rule" id="MF_00204"/>
    </source>
</evidence>
<dbReference type="Gene3D" id="3.40.50.300">
    <property type="entry name" value="P-loop containing nucleotide triphosphate hydrolases"/>
    <property type="match status" value="3"/>
</dbReference>
<dbReference type="RefSeq" id="WP_012869597.1">
    <property type="nucleotide sequence ID" value="NC_013522.1"/>
</dbReference>
<evidence type="ECO:0000256" key="10">
    <source>
        <dbReference type="ARBA" id="ARBA00026033"/>
    </source>
</evidence>
<feature type="binding site" evidence="12">
    <location>
        <begin position="38"/>
        <end position="45"/>
    </location>
    <ligand>
        <name>ATP</name>
        <dbReference type="ChEBI" id="CHEBI:30616"/>
    </ligand>
</feature>
<evidence type="ECO:0000313" key="18">
    <source>
        <dbReference type="EMBL" id="ACZ19082.1"/>
    </source>
</evidence>
<dbReference type="eggNOG" id="COG0556">
    <property type="taxonomic scope" value="Bacteria"/>
</dbReference>
<keyword evidence="8 12" id="KW-0267">Excision nuclease</keyword>
<name>D1B9X9_THEAS</name>
<evidence type="ECO:0000256" key="14">
    <source>
        <dbReference type="SAM" id="MobiDB-lite"/>
    </source>
</evidence>
<dbReference type="InterPro" id="IPR006935">
    <property type="entry name" value="Helicase/UvrB_N"/>
</dbReference>
<dbReference type="PANTHER" id="PTHR24029:SF0">
    <property type="entry name" value="UVRABC SYSTEM PROTEIN B"/>
    <property type="match status" value="1"/>
</dbReference>
<evidence type="ECO:0000256" key="2">
    <source>
        <dbReference type="ARBA" id="ARBA00008533"/>
    </source>
</evidence>
<feature type="domain" description="Helicase ATP-binding" evidence="16">
    <location>
        <begin position="25"/>
        <end position="173"/>
    </location>
</feature>
<dbReference type="SMART" id="SM00487">
    <property type="entry name" value="DEXDc"/>
    <property type="match status" value="1"/>
</dbReference>
<dbReference type="STRING" id="525903.Taci_0849"/>
<dbReference type="GO" id="GO:0003677">
    <property type="term" value="F:DNA binding"/>
    <property type="evidence" value="ECO:0007669"/>
    <property type="project" value="UniProtKB-UniRule"/>
</dbReference>
<dbReference type="GO" id="GO:0016887">
    <property type="term" value="F:ATP hydrolysis activity"/>
    <property type="evidence" value="ECO:0007669"/>
    <property type="project" value="InterPro"/>
</dbReference>
<dbReference type="EMBL" id="CP001818">
    <property type="protein sequence ID" value="ACZ19082.1"/>
    <property type="molecule type" value="Genomic_DNA"/>
</dbReference>
<evidence type="ECO:0000259" key="17">
    <source>
        <dbReference type="PROSITE" id="PS51194"/>
    </source>
</evidence>
<dbReference type="GO" id="GO:0009380">
    <property type="term" value="C:excinuclease repair complex"/>
    <property type="evidence" value="ECO:0007669"/>
    <property type="project" value="InterPro"/>
</dbReference>
<evidence type="ECO:0000256" key="8">
    <source>
        <dbReference type="ARBA" id="ARBA00022881"/>
    </source>
</evidence>
<dbReference type="PANTHER" id="PTHR24029">
    <property type="entry name" value="UVRABC SYSTEM PROTEIN B"/>
    <property type="match status" value="1"/>
</dbReference>
<feature type="domain" description="UVR" evidence="15">
    <location>
        <begin position="614"/>
        <end position="649"/>
    </location>
</feature>
<dbReference type="EnsemblBacteria" id="ACZ19082">
    <property type="protein sequence ID" value="ACZ19082"/>
    <property type="gene ID" value="Taci_0849"/>
</dbReference>
<dbReference type="PROSITE" id="PS51192">
    <property type="entry name" value="HELICASE_ATP_BIND_1"/>
    <property type="match status" value="1"/>
</dbReference>
<evidence type="ECO:0000256" key="4">
    <source>
        <dbReference type="ARBA" id="ARBA00022741"/>
    </source>
</evidence>
<comment type="function">
    <text evidence="12">The UvrABC repair system catalyzes the recognition and processing of DNA lesions. A damage recognition complex composed of 2 UvrA and 2 UvrB subunits scans DNA for abnormalities. Upon binding of the UvrA(2)B(2) complex to a putative damaged site, the DNA wraps around one UvrB monomer. DNA wrap is dependent on ATP binding by UvrB and probably causes local melting of the DNA helix, facilitating insertion of UvrB beta-hairpin between the DNA strands. Then UvrB probes one DNA strand for the presence of a lesion. If a lesion is found the UvrA subunits dissociate and the UvrB-DNA preincision complex is formed. This complex is subsequently bound by UvrC and the second UvrB is released. If no lesion is found, the DNA wraps around the other UvrB subunit that will check the other stand for damage.</text>
</comment>
<protein>
    <recommendedName>
        <fullName evidence="11 12">UvrABC system protein B</fullName>
        <shortName evidence="12">Protein UvrB</shortName>
    </recommendedName>
    <alternativeName>
        <fullName evidence="12">Excinuclease ABC subunit B</fullName>
    </alternativeName>
</protein>
<dbReference type="GO" id="GO:0006289">
    <property type="term" value="P:nucleotide-excision repair"/>
    <property type="evidence" value="ECO:0007669"/>
    <property type="project" value="UniProtKB-UniRule"/>
</dbReference>
<dbReference type="AlphaFoldDB" id="D1B9X9"/>
<dbReference type="GO" id="GO:0005524">
    <property type="term" value="F:ATP binding"/>
    <property type="evidence" value="ECO:0007669"/>
    <property type="project" value="UniProtKB-UniRule"/>
</dbReference>
<dbReference type="Pfam" id="PF12344">
    <property type="entry name" value="UvrB"/>
    <property type="match status" value="1"/>
</dbReference>
<dbReference type="GO" id="GO:0009432">
    <property type="term" value="P:SOS response"/>
    <property type="evidence" value="ECO:0007669"/>
    <property type="project" value="UniProtKB-UniRule"/>
</dbReference>
<dbReference type="PROSITE" id="PS50151">
    <property type="entry name" value="UVR"/>
    <property type="match status" value="1"/>
</dbReference>
<dbReference type="InterPro" id="IPR036876">
    <property type="entry name" value="UVR_dom_sf"/>
</dbReference>
<evidence type="ECO:0000259" key="15">
    <source>
        <dbReference type="PROSITE" id="PS50151"/>
    </source>
</evidence>
<sequence>MDRFVLNSPWPPAGDQPRAIEELVEGVRSGLSRQTLLGVTGSGKTYTMANVIEALQRPTLVLAHNKTLAAQLYSEFKEFFPKNSVQYFVSYYDYYQPEAYLPAQDVYIEKDASINEKIEKLRLSATKALIERRDVIVVASVSCIYGLGKKKNYEDAIFRFKVGDSFDRRSFLSKLVDNFYGRNDMAFEPGTFRVRGDTVDIYPSYSDTALRVVFFDDQIEQVLEMDPVSGRILDRRSDGAVFPAQHYVTDKDRMGQAIRAIENELEERLGDLMSRGKLLEAQRLESRTRYDMEMLSEVGYCSGIENYSRHLEGRAPGEPPGTLMDFLPEDYLLFIDESHITIPQVRGMYNGDRARKEILVEHGFRLPSCLDNRPLRFDEFEEHMRTVIFVSATPGDYEMATSQRVVEQIIRPTGVLDPMVEVRPARTQVEDLIGELRAEQDRGMRSLVTTLTKRSSEDLAQYLEGMGIKVKYIHGDLDAFERAELLKDLRSGVFSTLVGVNLLREGIDLPEVSLVAILEADREGYLRSARSLIQMIGRAARNMAGRVILYGDQVTDSMRVAMEETLRRRRIQEEYNRRMGIEPRSISKAVRSLLPQELVSEPSSARGREDREVSVDLDQLEEMMWRAVERLEFEEAARIRDRIASLRRGEEVGELHSNKRGKAAQPSRRRR</sequence>
<evidence type="ECO:0000256" key="1">
    <source>
        <dbReference type="ARBA" id="ARBA00004496"/>
    </source>
</evidence>
<evidence type="ECO:0000256" key="6">
    <source>
        <dbReference type="ARBA" id="ARBA00022769"/>
    </source>
</evidence>
<dbReference type="HOGENOM" id="CLU_009621_2_1_0"/>
<evidence type="ECO:0000256" key="11">
    <source>
        <dbReference type="ARBA" id="ARBA00029504"/>
    </source>
</evidence>
<keyword evidence="9 12" id="KW-0234">DNA repair</keyword>
<evidence type="ECO:0000256" key="9">
    <source>
        <dbReference type="ARBA" id="ARBA00023204"/>
    </source>
</evidence>
<dbReference type="NCBIfam" id="TIGR00631">
    <property type="entry name" value="uvrb"/>
    <property type="match status" value="1"/>
</dbReference>
<dbReference type="NCBIfam" id="NF003673">
    <property type="entry name" value="PRK05298.1"/>
    <property type="match status" value="1"/>
</dbReference>
<dbReference type="InterPro" id="IPR001943">
    <property type="entry name" value="UVR_dom"/>
</dbReference>
<evidence type="ECO:0000256" key="3">
    <source>
        <dbReference type="ARBA" id="ARBA00022490"/>
    </source>
</evidence>
<keyword evidence="4 12" id="KW-0547">Nucleotide-binding</keyword>
<dbReference type="InterPro" id="IPR027417">
    <property type="entry name" value="P-loop_NTPase"/>
</dbReference>
<dbReference type="Pfam" id="PF17757">
    <property type="entry name" value="UvrB_inter"/>
    <property type="match status" value="1"/>
</dbReference>
<gene>
    <name evidence="12" type="primary">uvrB</name>
    <name evidence="18" type="ordered locus">Taci_0849</name>
</gene>
<accession>D1B9X9</accession>
<keyword evidence="7 12" id="KW-0067">ATP-binding</keyword>